<dbReference type="RefSeq" id="WP_275417672.1">
    <property type="nucleotide sequence ID" value="NZ_CP106878.1"/>
</dbReference>
<reference evidence="4" key="1">
    <citation type="submission" date="2022-09" db="EMBL/GenBank/DDBJ databases">
        <title>Complete Genomes of Fervidibacillus albus and Fervidibacillus halotolerans isolated from tidal flat sediments.</title>
        <authorList>
            <person name="Kwon K.K."/>
            <person name="Yang S.-H."/>
            <person name="Park M.J."/>
            <person name="Oh H.-M."/>
        </authorList>
    </citation>
    <scope>NUCLEOTIDE SEQUENCE</scope>
    <source>
        <strain evidence="4">MEBiC13591</strain>
    </source>
</reference>
<evidence type="ECO:0000256" key="3">
    <source>
        <dbReference type="HAMAP-Rule" id="MF_01250"/>
    </source>
</evidence>
<dbReference type="HAMAP" id="MF_01250">
    <property type="entry name" value="Pyrophosphat_PpaX"/>
    <property type="match status" value="1"/>
</dbReference>
<protein>
    <recommendedName>
        <fullName evidence="3">Pyrophosphatase PpaX</fullName>
        <ecNumber evidence="3">3.6.1.1</ecNumber>
    </recommendedName>
</protein>
<keyword evidence="2 3" id="KW-0460">Magnesium</keyword>
<dbReference type="FunFam" id="3.40.50.1000:FF:000022">
    <property type="entry name" value="Phosphoglycolate phosphatase"/>
    <property type="match status" value="1"/>
</dbReference>
<evidence type="ECO:0000313" key="4">
    <source>
        <dbReference type="EMBL" id="WAA09890.1"/>
    </source>
</evidence>
<dbReference type="GO" id="GO:0006281">
    <property type="term" value="P:DNA repair"/>
    <property type="evidence" value="ECO:0007669"/>
    <property type="project" value="TreeGrafter"/>
</dbReference>
<comment type="function">
    <text evidence="3">Hydrolyzes pyrophosphate formed during P-Ser-HPr dephosphorylation by HPrK/P. Might play a role in controlling the intracellular pyrophosphate pool.</text>
</comment>
<gene>
    <name evidence="3 4" type="primary">ppaX</name>
    <name evidence="4" type="ORF">OE104_00455</name>
</gene>
<dbReference type="GO" id="GO:0005829">
    <property type="term" value="C:cytosol"/>
    <property type="evidence" value="ECO:0007669"/>
    <property type="project" value="TreeGrafter"/>
</dbReference>
<comment type="similarity">
    <text evidence="3">Belongs to the HAD-like hydrolase superfamily. PpaX family.</text>
</comment>
<proteinExistence type="inferred from homology"/>
<dbReference type="InterPro" id="IPR023198">
    <property type="entry name" value="PGP-like_dom2"/>
</dbReference>
<dbReference type="CDD" id="cd02616">
    <property type="entry name" value="HAD_PPase"/>
    <property type="match status" value="1"/>
</dbReference>
<dbReference type="InterPro" id="IPR036412">
    <property type="entry name" value="HAD-like_sf"/>
</dbReference>
<evidence type="ECO:0000256" key="2">
    <source>
        <dbReference type="ARBA" id="ARBA00022842"/>
    </source>
</evidence>
<organism evidence="4 5">
    <name type="scientific">Fervidibacillus albus</name>
    <dbReference type="NCBI Taxonomy" id="2980026"/>
    <lineage>
        <taxon>Bacteria</taxon>
        <taxon>Bacillati</taxon>
        <taxon>Bacillota</taxon>
        <taxon>Bacilli</taxon>
        <taxon>Bacillales</taxon>
        <taxon>Bacillaceae</taxon>
        <taxon>Fervidibacillus</taxon>
    </lineage>
</organism>
<dbReference type="EC" id="3.6.1.1" evidence="3"/>
<comment type="catalytic activity">
    <reaction evidence="3">
        <text>diphosphate + H2O = 2 phosphate + H(+)</text>
        <dbReference type="Rhea" id="RHEA:24576"/>
        <dbReference type="ChEBI" id="CHEBI:15377"/>
        <dbReference type="ChEBI" id="CHEBI:15378"/>
        <dbReference type="ChEBI" id="CHEBI:33019"/>
        <dbReference type="ChEBI" id="CHEBI:43474"/>
        <dbReference type="EC" id="3.6.1.1"/>
    </reaction>
</comment>
<dbReference type="SFLD" id="SFLDG01135">
    <property type="entry name" value="C1.5.6:_HAD__Beta-PGM__Phospha"/>
    <property type="match status" value="1"/>
</dbReference>
<dbReference type="NCBIfam" id="NF009804">
    <property type="entry name" value="PRK13288.1"/>
    <property type="match status" value="1"/>
</dbReference>
<keyword evidence="1 3" id="KW-0378">Hydrolase</keyword>
<dbReference type="Proteomes" id="UP001164718">
    <property type="component" value="Chromosome"/>
</dbReference>
<feature type="active site" description="Nucleophile" evidence="3">
    <location>
        <position position="17"/>
    </location>
</feature>
<name>A0A9E8LV45_9BACI</name>
<dbReference type="GO" id="GO:0008967">
    <property type="term" value="F:phosphoglycolate phosphatase activity"/>
    <property type="evidence" value="ECO:0007669"/>
    <property type="project" value="TreeGrafter"/>
</dbReference>
<dbReference type="InterPro" id="IPR006439">
    <property type="entry name" value="HAD-SF_hydro_IA"/>
</dbReference>
<dbReference type="EMBL" id="CP106878">
    <property type="protein sequence ID" value="WAA09890.1"/>
    <property type="molecule type" value="Genomic_DNA"/>
</dbReference>
<dbReference type="Gene3D" id="1.10.150.240">
    <property type="entry name" value="Putative phosphatase, domain 2"/>
    <property type="match status" value="1"/>
</dbReference>
<dbReference type="PANTHER" id="PTHR43434">
    <property type="entry name" value="PHOSPHOGLYCOLATE PHOSPHATASE"/>
    <property type="match status" value="1"/>
</dbReference>
<evidence type="ECO:0000256" key="1">
    <source>
        <dbReference type="ARBA" id="ARBA00022801"/>
    </source>
</evidence>
<dbReference type="InterPro" id="IPR023214">
    <property type="entry name" value="HAD_sf"/>
</dbReference>
<dbReference type="GO" id="GO:0004427">
    <property type="term" value="F:inorganic diphosphate phosphatase activity"/>
    <property type="evidence" value="ECO:0007669"/>
    <property type="project" value="UniProtKB-UniRule"/>
</dbReference>
<dbReference type="PANTHER" id="PTHR43434:SF26">
    <property type="entry name" value="PYROPHOSPHATASE PPAX"/>
    <property type="match status" value="1"/>
</dbReference>
<accession>A0A9E8LV45</accession>
<dbReference type="Pfam" id="PF13419">
    <property type="entry name" value="HAD_2"/>
    <property type="match status" value="1"/>
</dbReference>
<dbReference type="SFLD" id="SFLDG01129">
    <property type="entry name" value="C1.5:_HAD__Beta-PGM__Phosphata"/>
    <property type="match status" value="1"/>
</dbReference>
<dbReference type="SUPFAM" id="SSF56784">
    <property type="entry name" value="HAD-like"/>
    <property type="match status" value="1"/>
</dbReference>
<dbReference type="InterPro" id="IPR050155">
    <property type="entry name" value="HAD-like_hydrolase_sf"/>
</dbReference>
<dbReference type="AlphaFoldDB" id="A0A9E8LV45"/>
<dbReference type="InterPro" id="IPR041492">
    <property type="entry name" value="HAD_2"/>
</dbReference>
<keyword evidence="5" id="KW-1185">Reference proteome</keyword>
<dbReference type="NCBIfam" id="TIGR01549">
    <property type="entry name" value="HAD-SF-IA-v1"/>
    <property type="match status" value="1"/>
</dbReference>
<dbReference type="InterPro" id="IPR023733">
    <property type="entry name" value="Pyrophosphatase_Ppax"/>
</dbReference>
<dbReference type="PRINTS" id="PR00413">
    <property type="entry name" value="HADHALOGNASE"/>
</dbReference>
<dbReference type="KEGG" id="faf:OE104_00455"/>
<dbReference type="Gene3D" id="3.40.50.1000">
    <property type="entry name" value="HAD superfamily/HAD-like"/>
    <property type="match status" value="1"/>
</dbReference>
<dbReference type="SFLD" id="SFLDS00003">
    <property type="entry name" value="Haloacid_Dehalogenase"/>
    <property type="match status" value="1"/>
</dbReference>
<evidence type="ECO:0000313" key="5">
    <source>
        <dbReference type="Proteomes" id="UP001164718"/>
    </source>
</evidence>
<sequence>MERKCLMEDKITTVLFDLDGTLVNTYDLILTSFRHTFDHYVPGRFTTEDCISFIGPPLHETFASVLPEKTEEMVQFYRAFNKKHHDALIKPFVGVYETVKTLHDEGYKLAIVSTKMKDMVIKGLEATNLLSFFPVIIALDDVEQAKPDPEPIFKALTLLSSNVEESVMVGDSNHDILAAKNAGTKSVGVSWSIKGTDYLNRFSPDFIIDHMGDLLKIVGAESNAKND</sequence>
<dbReference type="GO" id="GO:0000287">
    <property type="term" value="F:magnesium ion binding"/>
    <property type="evidence" value="ECO:0007669"/>
    <property type="project" value="UniProtKB-UniRule"/>
</dbReference>
<comment type="cofactor">
    <cofactor evidence="3">
        <name>Mg(2+)</name>
        <dbReference type="ChEBI" id="CHEBI:18420"/>
    </cofactor>
</comment>